<protein>
    <submittedName>
        <fullName evidence="7">Ribosomal-protein-alanine N-acetyltransferase</fullName>
    </submittedName>
</protein>
<dbReference type="InterPro" id="IPR006464">
    <property type="entry name" value="AcTrfase_RimI/Ard1"/>
</dbReference>
<dbReference type="Proteomes" id="UP000215596">
    <property type="component" value="Unassembled WGS sequence"/>
</dbReference>
<dbReference type="InterPro" id="IPR050680">
    <property type="entry name" value="YpeA/RimI_acetyltransf"/>
</dbReference>
<evidence type="ECO:0000313" key="8">
    <source>
        <dbReference type="Proteomes" id="UP000215596"/>
    </source>
</evidence>
<dbReference type="PANTHER" id="PTHR43420:SF44">
    <property type="entry name" value="ACETYLTRANSFERASE YPEA"/>
    <property type="match status" value="1"/>
</dbReference>
<dbReference type="SUPFAM" id="SSF55729">
    <property type="entry name" value="Acyl-CoA N-acyltransferases (Nat)"/>
    <property type="match status" value="1"/>
</dbReference>
<comment type="caution">
    <text evidence="7">The sequence shown here is derived from an EMBL/GenBank/DDBJ whole genome shotgun (WGS) entry which is preliminary data.</text>
</comment>
<dbReference type="EMBL" id="WOAA01000007">
    <property type="protein sequence ID" value="MUG66590.1"/>
    <property type="molecule type" value="Genomic_DNA"/>
</dbReference>
<keyword evidence="9" id="KW-1185">Reference proteome</keyword>
<dbReference type="Gene3D" id="3.40.630.30">
    <property type="match status" value="1"/>
</dbReference>
<evidence type="ECO:0000313" key="6">
    <source>
        <dbReference type="EMBL" id="MUG66590.1"/>
    </source>
</evidence>
<dbReference type="RefSeq" id="WP_095264823.1">
    <property type="nucleotide sequence ID" value="NZ_NPBY01000028.1"/>
</dbReference>
<dbReference type="GO" id="GO:0008080">
    <property type="term" value="F:N-acetyltransferase activity"/>
    <property type="evidence" value="ECO:0007669"/>
    <property type="project" value="InterPro"/>
</dbReference>
<reference evidence="6 9" key="2">
    <citation type="submission" date="2019-11" db="EMBL/GenBank/DDBJ databases">
        <title>Draft genome sequences of five Paenibacillus species of dairy origin.</title>
        <authorList>
            <person name="Olajide A.M."/>
            <person name="Chen S."/>
            <person name="Lapointe G."/>
        </authorList>
    </citation>
    <scope>NUCLEOTIDE SEQUENCE [LARGE SCALE GENOMIC DNA]</scope>
    <source>
        <strain evidence="6 9">3CS1</strain>
    </source>
</reference>
<proteinExistence type="inferred from homology"/>
<dbReference type="NCBIfam" id="TIGR01575">
    <property type="entry name" value="rimI"/>
    <property type="match status" value="1"/>
</dbReference>
<dbReference type="PROSITE" id="PS51186">
    <property type="entry name" value="GNAT"/>
    <property type="match status" value="1"/>
</dbReference>
<name>A0A268EXA5_9BACL</name>
<evidence type="ECO:0000313" key="9">
    <source>
        <dbReference type="Proteomes" id="UP000435177"/>
    </source>
</evidence>
<dbReference type="CDD" id="cd04301">
    <property type="entry name" value="NAT_SF"/>
    <property type="match status" value="1"/>
</dbReference>
<accession>A0A268EXA5</accession>
<evidence type="ECO:0000313" key="7">
    <source>
        <dbReference type="EMBL" id="PAD77750.1"/>
    </source>
</evidence>
<dbReference type="PANTHER" id="PTHR43420">
    <property type="entry name" value="ACETYLTRANSFERASE"/>
    <property type="match status" value="1"/>
</dbReference>
<keyword evidence="4" id="KW-0012">Acyltransferase</keyword>
<dbReference type="InterPro" id="IPR000182">
    <property type="entry name" value="GNAT_dom"/>
</dbReference>
<evidence type="ECO:0000256" key="1">
    <source>
        <dbReference type="ARBA" id="ARBA00005395"/>
    </source>
</evidence>
<dbReference type="AlphaFoldDB" id="A0A268EXA5"/>
<organism evidence="7 8">
    <name type="scientific">Paenibacillus campinasensis</name>
    <dbReference type="NCBI Taxonomy" id="66347"/>
    <lineage>
        <taxon>Bacteria</taxon>
        <taxon>Bacillati</taxon>
        <taxon>Bacillota</taxon>
        <taxon>Bacilli</taxon>
        <taxon>Bacillales</taxon>
        <taxon>Paenibacillaceae</taxon>
        <taxon>Paenibacillus</taxon>
    </lineage>
</organism>
<dbReference type="Pfam" id="PF00583">
    <property type="entry name" value="Acetyltransf_1"/>
    <property type="match status" value="1"/>
</dbReference>
<dbReference type="Proteomes" id="UP000435177">
    <property type="component" value="Unassembled WGS sequence"/>
</dbReference>
<evidence type="ECO:0000256" key="3">
    <source>
        <dbReference type="ARBA" id="ARBA00022679"/>
    </source>
</evidence>
<keyword evidence="3 7" id="KW-0808">Transferase</keyword>
<comment type="similarity">
    <text evidence="1">Belongs to the acetyltransferase family. RimI subfamily.</text>
</comment>
<keyword evidence="2" id="KW-0963">Cytoplasm</keyword>
<reference evidence="7 8" key="1">
    <citation type="submission" date="2017-07" db="EMBL/GenBank/DDBJ databases">
        <title>Isolation and whole genome analysis of endospore-forming bacteria from heroin.</title>
        <authorList>
            <person name="Kalinowski J."/>
            <person name="Ahrens B."/>
            <person name="Al-Dilaimi A."/>
            <person name="Winkler A."/>
            <person name="Wibberg D."/>
            <person name="Schleenbecker U."/>
            <person name="Ruckert C."/>
            <person name="Wolfel R."/>
            <person name="Grass G."/>
        </authorList>
    </citation>
    <scope>NUCLEOTIDE SEQUENCE [LARGE SCALE GENOMIC DNA]</scope>
    <source>
        <strain evidence="7 8">7537-G1</strain>
    </source>
</reference>
<evidence type="ECO:0000259" key="5">
    <source>
        <dbReference type="PROSITE" id="PS51186"/>
    </source>
</evidence>
<dbReference type="OrthoDB" id="9794566at2"/>
<dbReference type="EMBL" id="NPBY01000028">
    <property type="protein sequence ID" value="PAD77750.1"/>
    <property type="molecule type" value="Genomic_DNA"/>
</dbReference>
<dbReference type="InterPro" id="IPR016181">
    <property type="entry name" value="Acyl_CoA_acyltransferase"/>
</dbReference>
<evidence type="ECO:0000256" key="2">
    <source>
        <dbReference type="ARBA" id="ARBA00022490"/>
    </source>
</evidence>
<sequence>MTEQDIPDVLAVEREAFTVPWTEEAFHNELKLNHFAHYMVMEYEGRTIGYAGMWTIVDEAHITNIALKEAYRGRKWGDRLLTELMKTAAYMGMEKITLEVRVSNHVAQRLYLKKGFRPAGIRKGYYSDNHEDAMIMWADLPPYREDEGTEGSQRLS</sequence>
<gene>
    <name evidence="7" type="primary">rimI</name>
    <name evidence="7" type="ORF">CHH67_08665</name>
    <name evidence="6" type="ORF">GNP94_11320</name>
</gene>
<feature type="domain" description="N-acetyltransferase" evidence="5">
    <location>
        <begin position="1"/>
        <end position="141"/>
    </location>
</feature>
<evidence type="ECO:0000256" key="4">
    <source>
        <dbReference type="ARBA" id="ARBA00023315"/>
    </source>
</evidence>